<name>A0A8K0UWD3_9AGAR</name>
<dbReference type="PANTHER" id="PTHR43441:SF5">
    <property type="entry name" value="FAMILY ACETYLTRANSFERASE, PUTATIVE-RELATED"/>
    <property type="match status" value="1"/>
</dbReference>
<dbReference type="Pfam" id="PF13302">
    <property type="entry name" value="Acetyltransf_3"/>
    <property type="match status" value="1"/>
</dbReference>
<dbReference type="InterPro" id="IPR016181">
    <property type="entry name" value="Acyl_CoA_acyltransferase"/>
</dbReference>
<comment type="caution">
    <text evidence="2">The sequence shown here is derived from an EMBL/GenBank/DDBJ whole genome shotgun (WGS) entry which is preliminary data.</text>
</comment>
<dbReference type="InterPro" id="IPR000182">
    <property type="entry name" value="GNAT_dom"/>
</dbReference>
<dbReference type="SUPFAM" id="SSF55729">
    <property type="entry name" value="Acyl-CoA N-acyltransferases (Nat)"/>
    <property type="match status" value="1"/>
</dbReference>
<dbReference type="PROSITE" id="PS51186">
    <property type="entry name" value="GNAT"/>
    <property type="match status" value="1"/>
</dbReference>
<evidence type="ECO:0000313" key="3">
    <source>
        <dbReference type="Proteomes" id="UP000813824"/>
    </source>
</evidence>
<protein>
    <submittedName>
        <fullName evidence="2">Acyl-CoA N-acyltransferase</fullName>
    </submittedName>
</protein>
<organism evidence="2 3">
    <name type="scientific">Cristinia sonorae</name>
    <dbReference type="NCBI Taxonomy" id="1940300"/>
    <lineage>
        <taxon>Eukaryota</taxon>
        <taxon>Fungi</taxon>
        <taxon>Dikarya</taxon>
        <taxon>Basidiomycota</taxon>
        <taxon>Agaricomycotina</taxon>
        <taxon>Agaricomycetes</taxon>
        <taxon>Agaricomycetidae</taxon>
        <taxon>Agaricales</taxon>
        <taxon>Pleurotineae</taxon>
        <taxon>Stephanosporaceae</taxon>
        <taxon>Cristinia</taxon>
    </lineage>
</organism>
<gene>
    <name evidence="2" type="ORF">BXZ70DRAFT_983628</name>
</gene>
<dbReference type="PANTHER" id="PTHR43441">
    <property type="entry name" value="RIBOSOMAL-PROTEIN-SERINE ACETYLTRANSFERASE"/>
    <property type="match status" value="1"/>
</dbReference>
<dbReference type="EMBL" id="JAEVFJ010000004">
    <property type="protein sequence ID" value="KAH8105175.1"/>
    <property type="molecule type" value="Genomic_DNA"/>
</dbReference>
<reference evidence="2" key="1">
    <citation type="journal article" date="2021" name="New Phytol.">
        <title>Evolutionary innovations through gain and loss of genes in the ectomycorrhizal Boletales.</title>
        <authorList>
            <person name="Wu G."/>
            <person name="Miyauchi S."/>
            <person name="Morin E."/>
            <person name="Kuo A."/>
            <person name="Drula E."/>
            <person name="Varga T."/>
            <person name="Kohler A."/>
            <person name="Feng B."/>
            <person name="Cao Y."/>
            <person name="Lipzen A."/>
            <person name="Daum C."/>
            <person name="Hundley H."/>
            <person name="Pangilinan J."/>
            <person name="Johnson J."/>
            <person name="Barry K."/>
            <person name="LaButti K."/>
            <person name="Ng V."/>
            <person name="Ahrendt S."/>
            <person name="Min B."/>
            <person name="Choi I.G."/>
            <person name="Park H."/>
            <person name="Plett J.M."/>
            <person name="Magnuson J."/>
            <person name="Spatafora J.W."/>
            <person name="Nagy L.G."/>
            <person name="Henrissat B."/>
            <person name="Grigoriev I.V."/>
            <person name="Yang Z.L."/>
            <person name="Xu J."/>
            <person name="Martin F.M."/>
        </authorList>
    </citation>
    <scope>NUCLEOTIDE SEQUENCE</scope>
    <source>
        <strain evidence="2">KKN 215</strain>
    </source>
</reference>
<feature type="domain" description="N-acetyltransferase" evidence="1">
    <location>
        <begin position="51"/>
        <end position="199"/>
    </location>
</feature>
<dbReference type="InterPro" id="IPR051908">
    <property type="entry name" value="Ribosomal_N-acetyltransferase"/>
</dbReference>
<dbReference type="OrthoDB" id="41238at2759"/>
<dbReference type="Proteomes" id="UP000813824">
    <property type="component" value="Unassembled WGS sequence"/>
</dbReference>
<keyword evidence="3" id="KW-1185">Reference proteome</keyword>
<dbReference type="AlphaFoldDB" id="A0A8K0UWD3"/>
<evidence type="ECO:0000313" key="2">
    <source>
        <dbReference type="EMBL" id="KAH8105175.1"/>
    </source>
</evidence>
<proteinExistence type="predicted"/>
<dbReference type="Gene3D" id="3.40.630.30">
    <property type="match status" value="1"/>
</dbReference>
<dbReference type="GO" id="GO:1990189">
    <property type="term" value="F:protein N-terminal-serine acetyltransferase activity"/>
    <property type="evidence" value="ECO:0007669"/>
    <property type="project" value="TreeGrafter"/>
</dbReference>
<accession>A0A8K0UWD3</accession>
<evidence type="ECO:0000259" key="1">
    <source>
        <dbReference type="PROSITE" id="PS51186"/>
    </source>
</evidence>
<sequence>MVDSSPYDVNFCFPVRELENQRLRLSPFIPSVHAQEYWEATKDCPEIYIYFPFEPMSEDDFARIIETRVQPNPTTLVFAVLDKSSNGVTPPLAGLIGLLNASPDSLSAEIGWLITVPNFQRTHVTTNAIGLLLMWCLDPPALGGLGLRRVQYQSHPENVASRRKAERLGFRFEMVQRYQRVVAKADRWDSAIYSLCWDDWREGRARVMTQMERNQ</sequence>
<dbReference type="GO" id="GO:0008999">
    <property type="term" value="F:protein-N-terminal-alanine acetyltransferase activity"/>
    <property type="evidence" value="ECO:0007669"/>
    <property type="project" value="TreeGrafter"/>
</dbReference>